<evidence type="ECO:0000313" key="1">
    <source>
        <dbReference type="EMBL" id="TRU83117.1"/>
    </source>
</evidence>
<accession>A0A552II37</accession>
<dbReference type="EMBL" id="SFAV01000291">
    <property type="protein sequence ID" value="TRU83117.1"/>
    <property type="molecule type" value="Genomic_DNA"/>
</dbReference>
<feature type="non-terminal residue" evidence="1">
    <location>
        <position position="1"/>
    </location>
</feature>
<reference evidence="1 2" key="1">
    <citation type="submission" date="2019-01" db="EMBL/GenBank/DDBJ databases">
        <title>Coherence of Microcystis species and biogeography revealed through population genomics.</title>
        <authorList>
            <person name="Perez-Carrascal O.M."/>
            <person name="Terrat Y."/>
            <person name="Giani A."/>
            <person name="Fortin N."/>
            <person name="Tromas N."/>
            <person name="Shapiro B.J."/>
        </authorList>
    </citation>
    <scope>NUCLEOTIDE SEQUENCE [LARGE SCALE GENOMIC DNA]</scope>
    <source>
        <strain evidence="1">Mn_MB_F_20050700_S1D</strain>
    </source>
</reference>
<dbReference type="Proteomes" id="UP000319191">
    <property type="component" value="Unassembled WGS sequence"/>
</dbReference>
<organism evidence="1 2">
    <name type="scientific">Microcystis novacekii Mn_MB_F_20050700_S1D</name>
    <dbReference type="NCBI Taxonomy" id="2486266"/>
    <lineage>
        <taxon>Bacteria</taxon>
        <taxon>Bacillati</taxon>
        <taxon>Cyanobacteriota</taxon>
        <taxon>Cyanophyceae</taxon>
        <taxon>Oscillatoriophycideae</taxon>
        <taxon>Chroococcales</taxon>
        <taxon>Microcystaceae</taxon>
        <taxon>Microcystis</taxon>
    </lineage>
</organism>
<comment type="caution">
    <text evidence="1">The sequence shown here is derived from an EMBL/GenBank/DDBJ whole genome shotgun (WGS) entry which is preliminary data.</text>
</comment>
<protein>
    <submittedName>
        <fullName evidence="1">IS1634 family transposase</fullName>
    </submittedName>
</protein>
<sequence length="63" mass="7603">KNPLGKLTINPPLRWIFQCFQCIHILSLDGVKQIVNLTEERHFIWEFLPSCCQKYYLFSEFKQ</sequence>
<gene>
    <name evidence="1" type="ORF">EWV54_20750</name>
</gene>
<proteinExistence type="predicted"/>
<dbReference type="AlphaFoldDB" id="A0A552II37"/>
<name>A0A552II37_9CHRO</name>
<evidence type="ECO:0000313" key="2">
    <source>
        <dbReference type="Proteomes" id="UP000319191"/>
    </source>
</evidence>